<proteinExistence type="predicted"/>
<gene>
    <name evidence="1" type="ORF">V6N11_051509</name>
</gene>
<reference evidence="1 2" key="1">
    <citation type="journal article" date="2024" name="G3 (Bethesda)">
        <title>Genome assembly of Hibiscus sabdariffa L. provides insights into metabolisms of medicinal natural products.</title>
        <authorList>
            <person name="Kim T."/>
        </authorList>
    </citation>
    <scope>NUCLEOTIDE SEQUENCE [LARGE SCALE GENOMIC DNA]</scope>
    <source>
        <strain evidence="1">TK-2024</strain>
        <tissue evidence="1">Old leaves</tissue>
    </source>
</reference>
<comment type="caution">
    <text evidence="1">The sequence shown here is derived from an EMBL/GenBank/DDBJ whole genome shotgun (WGS) entry which is preliminary data.</text>
</comment>
<keyword evidence="2" id="KW-1185">Reference proteome</keyword>
<evidence type="ECO:0000313" key="2">
    <source>
        <dbReference type="Proteomes" id="UP001396334"/>
    </source>
</evidence>
<evidence type="ECO:0000313" key="1">
    <source>
        <dbReference type="EMBL" id="KAK9045600.1"/>
    </source>
</evidence>
<accession>A0ABR2U7C5</accession>
<name>A0ABR2U7C5_9ROSI</name>
<protein>
    <submittedName>
        <fullName evidence="1">Uncharacterized protein</fullName>
    </submittedName>
</protein>
<dbReference type="EMBL" id="JBBPBN010000001">
    <property type="protein sequence ID" value="KAK9045600.1"/>
    <property type="molecule type" value="Genomic_DNA"/>
</dbReference>
<dbReference type="Proteomes" id="UP001396334">
    <property type="component" value="Unassembled WGS sequence"/>
</dbReference>
<sequence length="143" mass="16311">MPLPIQFLRRCVSQRASRCPHLCVLNDTCPARVHMSMLADDYLLHIQCLQHCNSQKGVDMFASIYVLNGTSFTRTQMTVYGTSNAPDIVFSLNGVKMLVFASCNLMFKAFGSLTLPFRLYRHPHQNQRTNKVSVHATLWNFLD</sequence>
<organism evidence="1 2">
    <name type="scientific">Hibiscus sabdariffa</name>
    <name type="common">roselle</name>
    <dbReference type="NCBI Taxonomy" id="183260"/>
    <lineage>
        <taxon>Eukaryota</taxon>
        <taxon>Viridiplantae</taxon>
        <taxon>Streptophyta</taxon>
        <taxon>Embryophyta</taxon>
        <taxon>Tracheophyta</taxon>
        <taxon>Spermatophyta</taxon>
        <taxon>Magnoliopsida</taxon>
        <taxon>eudicotyledons</taxon>
        <taxon>Gunneridae</taxon>
        <taxon>Pentapetalae</taxon>
        <taxon>rosids</taxon>
        <taxon>malvids</taxon>
        <taxon>Malvales</taxon>
        <taxon>Malvaceae</taxon>
        <taxon>Malvoideae</taxon>
        <taxon>Hibiscus</taxon>
    </lineage>
</organism>